<evidence type="ECO:0000313" key="2">
    <source>
        <dbReference type="Proteomes" id="UP000243719"/>
    </source>
</evidence>
<protein>
    <recommendedName>
        <fullName evidence="3">DUF2946 family protein</fullName>
    </recommendedName>
</protein>
<dbReference type="EMBL" id="FNLO01000020">
    <property type="protein sequence ID" value="SDV51638.1"/>
    <property type="molecule type" value="Genomic_DNA"/>
</dbReference>
<dbReference type="AlphaFoldDB" id="A0A1H2PW87"/>
<evidence type="ECO:0008006" key="3">
    <source>
        <dbReference type="Google" id="ProtNLM"/>
    </source>
</evidence>
<dbReference type="STRING" id="1770053.SAMN05216551_12026"/>
<sequence length="204" mass="22894">MDENVKRALEKWPNVPACTGWLLLDRRGAWRMRDEAVQAAGGLGEPIRHAQLNEFIGRNYLSDAHGRWFFQNGPQRVFVELAYAPWIVRLMPVPAGETGHAPLRDQTGAAFTPLRCWLVDDGNVVFEGRRGDDGALQFALLHDHDLGPFTERMSEQDGDTRWQADDGTLLPLAQLAEAEIEQRFGFVRHPSLALPADEDVPASR</sequence>
<dbReference type="InterPro" id="IPR021332">
    <property type="entry name" value="DUF2944"/>
</dbReference>
<evidence type="ECO:0000313" key="1">
    <source>
        <dbReference type="EMBL" id="SDV51638.1"/>
    </source>
</evidence>
<dbReference type="Proteomes" id="UP000243719">
    <property type="component" value="Unassembled WGS sequence"/>
</dbReference>
<gene>
    <name evidence="1" type="ORF">SAMN05216551_12026</name>
</gene>
<keyword evidence="2" id="KW-1185">Reference proteome</keyword>
<proteinExistence type="predicted"/>
<name>A0A1H2PW87_9BURK</name>
<dbReference type="Pfam" id="PF11161">
    <property type="entry name" value="DUF2944"/>
    <property type="match status" value="1"/>
</dbReference>
<reference evidence="2" key="1">
    <citation type="submission" date="2016-09" db="EMBL/GenBank/DDBJ databases">
        <authorList>
            <person name="Varghese N."/>
            <person name="Submissions S."/>
        </authorList>
    </citation>
    <scope>NUCLEOTIDE SEQUENCE [LARGE SCALE GENOMIC DNA]</scope>
    <source>
        <strain evidence="2">JS23</strain>
    </source>
</reference>
<accession>A0A1H2PW87</accession>
<dbReference type="RefSeq" id="WP_091913443.1">
    <property type="nucleotide sequence ID" value="NZ_FNLO01000020.1"/>
</dbReference>
<organism evidence="1 2">
    <name type="scientific">Chitinasiproducens palmae</name>
    <dbReference type="NCBI Taxonomy" id="1770053"/>
    <lineage>
        <taxon>Bacteria</taxon>
        <taxon>Pseudomonadati</taxon>
        <taxon>Pseudomonadota</taxon>
        <taxon>Betaproteobacteria</taxon>
        <taxon>Burkholderiales</taxon>
        <taxon>Burkholderiaceae</taxon>
        <taxon>Chitinasiproducens</taxon>
    </lineage>
</organism>
<dbReference type="OrthoDB" id="7057642at2"/>